<organism evidence="2">
    <name type="scientific">Oryza nivara</name>
    <name type="common">Indian wild rice</name>
    <name type="synonym">Oryza sativa f. spontanea</name>
    <dbReference type="NCBI Taxonomy" id="4536"/>
    <lineage>
        <taxon>Eukaryota</taxon>
        <taxon>Viridiplantae</taxon>
        <taxon>Streptophyta</taxon>
        <taxon>Embryophyta</taxon>
        <taxon>Tracheophyta</taxon>
        <taxon>Spermatophyta</taxon>
        <taxon>Magnoliopsida</taxon>
        <taxon>Liliopsida</taxon>
        <taxon>Poales</taxon>
        <taxon>Poaceae</taxon>
        <taxon>BOP clade</taxon>
        <taxon>Oryzoideae</taxon>
        <taxon>Oryzeae</taxon>
        <taxon>Oryzinae</taxon>
        <taxon>Oryza</taxon>
    </lineage>
</organism>
<dbReference type="Proteomes" id="UP000006591">
    <property type="component" value="Chromosome 8"/>
</dbReference>
<protein>
    <submittedName>
        <fullName evidence="2">Uncharacterized protein</fullName>
    </submittedName>
</protein>
<reference evidence="2" key="2">
    <citation type="submission" date="2018-04" db="EMBL/GenBank/DDBJ databases">
        <title>OnivRS2 (Oryza nivara Reference Sequence Version 2).</title>
        <authorList>
            <person name="Zhang J."/>
            <person name="Kudrna D."/>
            <person name="Lee S."/>
            <person name="Talag J."/>
            <person name="Rajasekar S."/>
            <person name="Welchert J."/>
            <person name="Hsing Y.-I."/>
            <person name="Wing R.A."/>
        </authorList>
    </citation>
    <scope>NUCLEOTIDE SEQUENCE [LARGE SCALE GENOMIC DNA]</scope>
    <source>
        <strain evidence="2">SL10</strain>
    </source>
</reference>
<dbReference type="AlphaFoldDB" id="A0A0E0I915"/>
<dbReference type="OMA" id="HAPKAFH"/>
<dbReference type="HOGENOM" id="CLU_100772_0_0_1"/>
<dbReference type="EnsemblPlants" id="ONIVA08G08000.1">
    <property type="protein sequence ID" value="ONIVA08G08000.1"/>
    <property type="gene ID" value="ONIVA08G08000"/>
</dbReference>
<sequence length="212" mass="23388">MTEASRAADQAPRRGSLRIDKVCGEGSDGTGVGSRSEGLVKPHAPKAFHLIPISTTIVGDHHHRYPCIQIKNPRYNPQIPKSKSVHPNQNPQIAKSPRTPVTHPLPPPYELRAEEAAPSATGLRQLPHLLQPWLQPPLRPTVEPAGKEAEKEALPAVTGPGDGGEVTTEEWPRWGTSSLLPVTVAAVIRELLERRRRRCVWTERRGREGRET</sequence>
<feature type="region of interest" description="Disordered" evidence="1">
    <location>
        <begin position="72"/>
        <end position="109"/>
    </location>
</feature>
<accession>A0A0E0I915</accession>
<proteinExistence type="predicted"/>
<feature type="region of interest" description="Disordered" evidence="1">
    <location>
        <begin position="134"/>
        <end position="175"/>
    </location>
</feature>
<feature type="compositionally biased region" description="Polar residues" evidence="1">
    <location>
        <begin position="79"/>
        <end position="93"/>
    </location>
</feature>
<feature type="region of interest" description="Disordered" evidence="1">
    <location>
        <begin position="1"/>
        <end position="40"/>
    </location>
</feature>
<evidence type="ECO:0000313" key="3">
    <source>
        <dbReference type="Proteomes" id="UP000006591"/>
    </source>
</evidence>
<reference evidence="2" key="1">
    <citation type="submission" date="2015-04" db="UniProtKB">
        <authorList>
            <consortium name="EnsemblPlants"/>
        </authorList>
    </citation>
    <scope>IDENTIFICATION</scope>
    <source>
        <strain evidence="2">SL10</strain>
    </source>
</reference>
<evidence type="ECO:0000256" key="1">
    <source>
        <dbReference type="SAM" id="MobiDB-lite"/>
    </source>
</evidence>
<evidence type="ECO:0000313" key="2">
    <source>
        <dbReference type="EnsemblPlants" id="ONIVA08G08000.1"/>
    </source>
</evidence>
<name>A0A0E0I915_ORYNI</name>
<keyword evidence="3" id="KW-1185">Reference proteome</keyword>
<dbReference type="Gramene" id="ONIVA08G08000.1">
    <property type="protein sequence ID" value="ONIVA08G08000.1"/>
    <property type="gene ID" value="ONIVA08G08000"/>
</dbReference>